<organism evidence="7 8">
    <name type="scientific">Polyangium sorediatum</name>
    <dbReference type="NCBI Taxonomy" id="889274"/>
    <lineage>
        <taxon>Bacteria</taxon>
        <taxon>Pseudomonadati</taxon>
        <taxon>Myxococcota</taxon>
        <taxon>Polyangia</taxon>
        <taxon>Polyangiales</taxon>
        <taxon>Polyangiaceae</taxon>
        <taxon>Polyangium</taxon>
    </lineage>
</organism>
<dbReference type="Pfam" id="PF00413">
    <property type="entry name" value="Peptidase_M10"/>
    <property type="match status" value="1"/>
</dbReference>
<sequence length="406" mass="43060">MSAGTKNFGLAGRSVVAFVLVSGALGAGCAGTPSGDESVADTYASFEEFEAVTYREPDTGIYIVDGDTPIDDIKKLEEFYETYVRHGALIIHRAGGQDAKWNDTQKLNLTYCVSTTFGNRYDAAVQAMKNATAAWEAVTNVKYQHVSAQDGSCTAQNSNVLFDVRPTNSGGQYLARAFFPGDSRSSRNVLVDTSAFGNNGPTTLTGILRHELGHTLGFRHEHTRPEAGTCFEDNQWRELTSYDSKSVMHYPQCNGTGDKTLSLTEKDKQGAVLVYGAPGGAPPAPGDPGPGDPGPGDPGNPPAPGGSPTTQSFSGTVSKTQLVQLAPLSVAAGTTFQVTMTGKGDPDLYVRFGAQPTASKWNCRPYKTGPNEACSLTVPAGQSQAFVAVYGYNWGQYQLSVTYTAP</sequence>
<proteinExistence type="predicted"/>
<dbReference type="CDD" id="cd04279">
    <property type="entry name" value="ZnMc_MMP_like_1"/>
    <property type="match status" value="1"/>
</dbReference>
<comment type="caution">
    <text evidence="7">The sequence shown here is derived from an EMBL/GenBank/DDBJ whole genome shotgun (WGS) entry which is preliminary data.</text>
</comment>
<feature type="domain" description="Peptidase metallopeptidase" evidence="6">
    <location>
        <begin position="97"/>
        <end position="252"/>
    </location>
</feature>
<keyword evidence="4" id="KW-0862">Zinc</keyword>
<feature type="compositionally biased region" description="Pro residues" evidence="5">
    <location>
        <begin position="280"/>
        <end position="305"/>
    </location>
</feature>
<dbReference type="InterPro" id="IPR024079">
    <property type="entry name" value="MetalloPept_cat_dom_sf"/>
</dbReference>
<name>A0ABT6NLI3_9BACT</name>
<evidence type="ECO:0000256" key="2">
    <source>
        <dbReference type="ARBA" id="ARBA00022723"/>
    </source>
</evidence>
<dbReference type="SUPFAM" id="SSF55486">
    <property type="entry name" value="Metalloproteases ('zincins'), catalytic domain"/>
    <property type="match status" value="1"/>
</dbReference>
<evidence type="ECO:0000256" key="5">
    <source>
        <dbReference type="SAM" id="MobiDB-lite"/>
    </source>
</evidence>
<dbReference type="GO" id="GO:0008237">
    <property type="term" value="F:metallopeptidase activity"/>
    <property type="evidence" value="ECO:0007669"/>
    <property type="project" value="UniProtKB-KW"/>
</dbReference>
<dbReference type="RefSeq" id="WP_136965894.1">
    <property type="nucleotide sequence ID" value="NZ_JARZHI010000004.1"/>
</dbReference>
<dbReference type="Pfam" id="PF04151">
    <property type="entry name" value="PPC"/>
    <property type="match status" value="1"/>
</dbReference>
<keyword evidence="8" id="KW-1185">Reference proteome</keyword>
<dbReference type="Gene3D" id="3.40.390.10">
    <property type="entry name" value="Collagenase (Catalytic Domain)"/>
    <property type="match status" value="1"/>
</dbReference>
<evidence type="ECO:0000256" key="1">
    <source>
        <dbReference type="ARBA" id="ARBA00022670"/>
    </source>
</evidence>
<keyword evidence="1" id="KW-0645">Protease</keyword>
<dbReference type="Proteomes" id="UP001160301">
    <property type="component" value="Unassembled WGS sequence"/>
</dbReference>
<accession>A0ABT6NLI3</accession>
<keyword evidence="3" id="KW-0378">Hydrolase</keyword>
<feature type="region of interest" description="Disordered" evidence="5">
    <location>
        <begin position="273"/>
        <end position="314"/>
    </location>
</feature>
<gene>
    <name evidence="7" type="ORF">QHF89_06725</name>
</gene>
<evidence type="ECO:0000259" key="6">
    <source>
        <dbReference type="SMART" id="SM00235"/>
    </source>
</evidence>
<dbReference type="EMBL" id="JARZHI010000004">
    <property type="protein sequence ID" value="MDI1429179.1"/>
    <property type="molecule type" value="Genomic_DNA"/>
</dbReference>
<dbReference type="SMART" id="SM00235">
    <property type="entry name" value="ZnMc"/>
    <property type="match status" value="1"/>
</dbReference>
<evidence type="ECO:0000256" key="4">
    <source>
        <dbReference type="ARBA" id="ARBA00022833"/>
    </source>
</evidence>
<keyword evidence="7" id="KW-0482">Metalloprotease</keyword>
<evidence type="ECO:0000313" key="7">
    <source>
        <dbReference type="EMBL" id="MDI1429179.1"/>
    </source>
</evidence>
<keyword evidence="2" id="KW-0479">Metal-binding</keyword>
<evidence type="ECO:0000256" key="3">
    <source>
        <dbReference type="ARBA" id="ARBA00022801"/>
    </source>
</evidence>
<dbReference type="InterPro" id="IPR007280">
    <property type="entry name" value="Peptidase_C_arc/bac"/>
</dbReference>
<evidence type="ECO:0000313" key="8">
    <source>
        <dbReference type="Proteomes" id="UP001160301"/>
    </source>
</evidence>
<dbReference type="PROSITE" id="PS51257">
    <property type="entry name" value="PROKAR_LIPOPROTEIN"/>
    <property type="match status" value="1"/>
</dbReference>
<dbReference type="InterPro" id="IPR001818">
    <property type="entry name" value="Pept_M10_metallopeptidase"/>
</dbReference>
<reference evidence="7 8" key="1">
    <citation type="submission" date="2023-04" db="EMBL/GenBank/DDBJ databases">
        <title>The genome sequence of Polyangium sorediatum DSM14670.</title>
        <authorList>
            <person name="Zhang X."/>
        </authorList>
    </citation>
    <scope>NUCLEOTIDE SEQUENCE [LARGE SCALE GENOMIC DNA]</scope>
    <source>
        <strain evidence="7 8">DSM 14670</strain>
    </source>
</reference>
<dbReference type="Gene3D" id="2.60.120.380">
    <property type="match status" value="1"/>
</dbReference>
<dbReference type="InterPro" id="IPR006026">
    <property type="entry name" value="Peptidase_Metallo"/>
</dbReference>
<protein>
    <submittedName>
        <fullName evidence="7">M57 family metalloprotease</fullName>
    </submittedName>
</protein>